<evidence type="ECO:0000256" key="1">
    <source>
        <dbReference type="SAM" id="Coils"/>
    </source>
</evidence>
<name>A0A6C0CF85_9ZZZZ</name>
<sequence>MDDSSKIIRREEKSPNLPSTSPPTGQEYCAYTYSLVKEVKHGIYGVFKVLCTGRSMQEVEHIVAEMFKKKQIESDVGFVSVRRTGYYDYLIPGGSETKNKDVVRVQTGELVREIFDDRNEAKKAEMKEMTERVDALQEEAAGKTKSIPDDYQQYKFYRAQCMMADQRLKQIKAETDHIKSVRAKGQKAMQQLVSQHGNFPHRFDAEAEGNKQSHLEKMEKLAAKHEEETFIAYRGDVGPDIVKSVAYE</sequence>
<evidence type="ECO:0000256" key="2">
    <source>
        <dbReference type="SAM" id="MobiDB-lite"/>
    </source>
</evidence>
<proteinExistence type="predicted"/>
<dbReference type="AlphaFoldDB" id="A0A6C0CF85"/>
<feature type="compositionally biased region" description="Basic and acidic residues" evidence="2">
    <location>
        <begin position="1"/>
        <end position="14"/>
    </location>
</feature>
<feature type="coiled-coil region" evidence="1">
    <location>
        <begin position="112"/>
        <end position="146"/>
    </location>
</feature>
<keyword evidence="1" id="KW-0175">Coiled coil</keyword>
<organism evidence="3">
    <name type="scientific">viral metagenome</name>
    <dbReference type="NCBI Taxonomy" id="1070528"/>
    <lineage>
        <taxon>unclassified sequences</taxon>
        <taxon>metagenomes</taxon>
        <taxon>organismal metagenomes</taxon>
    </lineage>
</organism>
<reference evidence="3" key="1">
    <citation type="journal article" date="2020" name="Nature">
        <title>Giant virus diversity and host interactions through global metagenomics.</title>
        <authorList>
            <person name="Schulz F."/>
            <person name="Roux S."/>
            <person name="Paez-Espino D."/>
            <person name="Jungbluth S."/>
            <person name="Walsh D.A."/>
            <person name="Denef V.J."/>
            <person name="McMahon K.D."/>
            <person name="Konstantinidis K.T."/>
            <person name="Eloe-Fadrosh E.A."/>
            <person name="Kyrpides N.C."/>
            <person name="Woyke T."/>
        </authorList>
    </citation>
    <scope>NUCLEOTIDE SEQUENCE</scope>
    <source>
        <strain evidence="3">GVMAG-M-3300021079-18</strain>
    </source>
</reference>
<accession>A0A6C0CF85</accession>
<protein>
    <submittedName>
        <fullName evidence="3">Uncharacterized protein</fullName>
    </submittedName>
</protein>
<dbReference type="EMBL" id="MN739411">
    <property type="protein sequence ID" value="QHT03426.1"/>
    <property type="molecule type" value="Genomic_DNA"/>
</dbReference>
<evidence type="ECO:0000313" key="3">
    <source>
        <dbReference type="EMBL" id="QHT03426.1"/>
    </source>
</evidence>
<feature type="region of interest" description="Disordered" evidence="2">
    <location>
        <begin position="1"/>
        <end position="23"/>
    </location>
</feature>